<reference evidence="3 4" key="1">
    <citation type="journal article" date="2012" name="J. Bacteriol.">
        <title>Genome Sequence of Pectin-Degrading Alishewanella aestuarii Strain B11T, Isolated from Tidal Flat Sediment.</title>
        <authorList>
            <person name="Jung J."/>
            <person name="Choi S."/>
            <person name="Chun J."/>
            <person name="Park W."/>
        </authorList>
    </citation>
    <scope>NUCLEOTIDE SEQUENCE [LARGE SCALE GENOMIC DNA]</scope>
    <source>
        <strain evidence="3 4">B11</strain>
    </source>
</reference>
<gene>
    <name evidence="3" type="ORF">AEST_08000</name>
</gene>
<dbReference type="InterPro" id="IPR052155">
    <property type="entry name" value="Biofilm_reg_signaling"/>
</dbReference>
<comment type="caution">
    <text evidence="3">The sequence shown here is derived from an EMBL/GenBank/DDBJ whole genome shotgun (WGS) entry which is preliminary data.</text>
</comment>
<dbReference type="Gene3D" id="3.30.70.270">
    <property type="match status" value="1"/>
</dbReference>
<feature type="domain" description="GGDEF" evidence="2">
    <location>
        <begin position="176"/>
        <end position="307"/>
    </location>
</feature>
<evidence type="ECO:0000313" key="4">
    <source>
        <dbReference type="Proteomes" id="UP000012043"/>
    </source>
</evidence>
<evidence type="ECO:0000313" key="3">
    <source>
        <dbReference type="EMBL" id="EJI86484.1"/>
    </source>
</evidence>
<dbReference type="Pfam" id="PF00990">
    <property type="entry name" value="GGDEF"/>
    <property type="match status" value="1"/>
</dbReference>
<dbReference type="AlphaFoldDB" id="J2II76"/>
<dbReference type="InterPro" id="IPR000014">
    <property type="entry name" value="PAS"/>
</dbReference>
<dbReference type="SMART" id="SM00267">
    <property type="entry name" value="GGDEF"/>
    <property type="match status" value="1"/>
</dbReference>
<dbReference type="NCBIfam" id="TIGR00254">
    <property type="entry name" value="GGDEF"/>
    <property type="match status" value="1"/>
</dbReference>
<keyword evidence="4" id="KW-1185">Reference proteome</keyword>
<comment type="cofactor">
    <cofactor evidence="1">
        <name>Mg(2+)</name>
        <dbReference type="ChEBI" id="CHEBI:18420"/>
    </cofactor>
</comment>
<protein>
    <recommendedName>
        <fullName evidence="2">GGDEF domain-containing protein</fullName>
    </recommendedName>
</protein>
<evidence type="ECO:0000259" key="2">
    <source>
        <dbReference type="PROSITE" id="PS50887"/>
    </source>
</evidence>
<sequence length="311" mass="35521">MNLNLQRLINQLPGAVLVLNSRYQLSYVNAFLCQQLELSEAQILGQDFFSLFPEVPKSWFCRKMAEVLQQQQTQQLSWQQRLYLLKLPRQAKAEQSEFQMAQNVSFIPLSNPQEEAQLALWLEDASEAARYHAEVLFKTQQLKQLDRFDTLTALPNWQYLQQQLQLELTRAERYQRPLALLRFELDRFKLLNDQYGHQHGDQMLQGLARQFSALLRDNDLLARLAGAEFAVILPDTELAGAIEVAQRLRQQMEQFCAVQSAAVKLTISCGISTGAAGCSVETMLQQADQALYQAKRAGRNQISIWSEAALA</sequence>
<dbReference type="Proteomes" id="UP000012043">
    <property type="component" value="Unassembled WGS sequence"/>
</dbReference>
<dbReference type="RefSeq" id="WP_008607210.1">
    <property type="nucleotide sequence ID" value="NZ_ALAB01000005.1"/>
</dbReference>
<dbReference type="PANTHER" id="PTHR44757:SF2">
    <property type="entry name" value="BIOFILM ARCHITECTURE MAINTENANCE PROTEIN MBAA"/>
    <property type="match status" value="1"/>
</dbReference>
<accession>J2II76</accession>
<dbReference type="InterPro" id="IPR043128">
    <property type="entry name" value="Rev_trsase/Diguanyl_cyclase"/>
</dbReference>
<dbReference type="SUPFAM" id="SSF55785">
    <property type="entry name" value="PYP-like sensor domain (PAS domain)"/>
    <property type="match status" value="1"/>
</dbReference>
<dbReference type="Gene3D" id="3.30.450.20">
    <property type="entry name" value="PAS domain"/>
    <property type="match status" value="1"/>
</dbReference>
<proteinExistence type="predicted"/>
<dbReference type="Pfam" id="PF00989">
    <property type="entry name" value="PAS"/>
    <property type="match status" value="1"/>
</dbReference>
<dbReference type="GO" id="GO:0006355">
    <property type="term" value="P:regulation of DNA-templated transcription"/>
    <property type="evidence" value="ECO:0007669"/>
    <property type="project" value="InterPro"/>
</dbReference>
<dbReference type="GO" id="GO:0003824">
    <property type="term" value="F:catalytic activity"/>
    <property type="evidence" value="ECO:0007669"/>
    <property type="project" value="UniProtKB-ARBA"/>
</dbReference>
<evidence type="ECO:0000256" key="1">
    <source>
        <dbReference type="ARBA" id="ARBA00001946"/>
    </source>
</evidence>
<dbReference type="CDD" id="cd01949">
    <property type="entry name" value="GGDEF"/>
    <property type="match status" value="1"/>
</dbReference>
<dbReference type="EMBL" id="ALAB01000005">
    <property type="protein sequence ID" value="EJI86484.1"/>
    <property type="molecule type" value="Genomic_DNA"/>
</dbReference>
<dbReference type="PATRIC" id="fig|1197174.4.peg.785"/>
<dbReference type="InterPro" id="IPR013767">
    <property type="entry name" value="PAS_fold"/>
</dbReference>
<dbReference type="InterPro" id="IPR035965">
    <property type="entry name" value="PAS-like_dom_sf"/>
</dbReference>
<dbReference type="PANTHER" id="PTHR44757">
    <property type="entry name" value="DIGUANYLATE CYCLASE DGCP"/>
    <property type="match status" value="1"/>
</dbReference>
<organism evidence="3 4">
    <name type="scientific">Alishewanella aestuarii B11</name>
    <dbReference type="NCBI Taxonomy" id="1197174"/>
    <lineage>
        <taxon>Bacteria</taxon>
        <taxon>Pseudomonadati</taxon>
        <taxon>Pseudomonadota</taxon>
        <taxon>Gammaproteobacteria</taxon>
        <taxon>Alteromonadales</taxon>
        <taxon>Alteromonadaceae</taxon>
        <taxon>Alishewanella</taxon>
    </lineage>
</organism>
<dbReference type="PROSITE" id="PS50887">
    <property type="entry name" value="GGDEF"/>
    <property type="match status" value="1"/>
</dbReference>
<dbReference type="FunFam" id="3.30.70.270:FF:000001">
    <property type="entry name" value="Diguanylate cyclase domain protein"/>
    <property type="match status" value="1"/>
</dbReference>
<dbReference type="SMART" id="SM00091">
    <property type="entry name" value="PAS"/>
    <property type="match status" value="1"/>
</dbReference>
<dbReference type="InterPro" id="IPR029787">
    <property type="entry name" value="Nucleotide_cyclase"/>
</dbReference>
<dbReference type="SUPFAM" id="SSF55073">
    <property type="entry name" value="Nucleotide cyclase"/>
    <property type="match status" value="1"/>
</dbReference>
<name>J2II76_9ALTE</name>
<dbReference type="InterPro" id="IPR000160">
    <property type="entry name" value="GGDEF_dom"/>
</dbReference>